<organism evidence="5 6">
    <name type="scientific">Morus notabilis</name>
    <dbReference type="NCBI Taxonomy" id="981085"/>
    <lineage>
        <taxon>Eukaryota</taxon>
        <taxon>Viridiplantae</taxon>
        <taxon>Streptophyta</taxon>
        <taxon>Embryophyta</taxon>
        <taxon>Tracheophyta</taxon>
        <taxon>Spermatophyta</taxon>
        <taxon>Magnoliopsida</taxon>
        <taxon>eudicotyledons</taxon>
        <taxon>Gunneridae</taxon>
        <taxon>Pentapetalae</taxon>
        <taxon>rosids</taxon>
        <taxon>fabids</taxon>
        <taxon>Rosales</taxon>
        <taxon>Moraceae</taxon>
        <taxon>Moreae</taxon>
        <taxon>Morus</taxon>
    </lineage>
</organism>
<name>W9RVX0_9ROSA</name>
<dbReference type="eggNOG" id="KOG3178">
    <property type="taxonomic scope" value="Eukaryota"/>
</dbReference>
<dbReference type="PANTHER" id="PTHR11746">
    <property type="entry name" value="O-METHYLTRANSFERASE"/>
    <property type="match status" value="1"/>
</dbReference>
<protein>
    <submittedName>
        <fullName evidence="5">Caffeic acid 3-O-methyltransferase</fullName>
    </submittedName>
</protein>
<dbReference type="Gene3D" id="1.10.10.10">
    <property type="entry name" value="Winged helix-like DNA-binding domain superfamily/Winged helix DNA-binding domain"/>
    <property type="match status" value="1"/>
</dbReference>
<keyword evidence="6" id="KW-1185">Reference proteome</keyword>
<dbReference type="InterPro" id="IPR036390">
    <property type="entry name" value="WH_DNA-bd_sf"/>
</dbReference>
<evidence type="ECO:0000256" key="3">
    <source>
        <dbReference type="ARBA" id="ARBA00022691"/>
    </source>
</evidence>
<keyword evidence="2 5" id="KW-0808">Transferase</keyword>
<dbReference type="GO" id="GO:0046983">
    <property type="term" value="F:protein dimerization activity"/>
    <property type="evidence" value="ECO:0007669"/>
    <property type="project" value="InterPro"/>
</dbReference>
<evidence type="ECO:0000256" key="1">
    <source>
        <dbReference type="ARBA" id="ARBA00022603"/>
    </source>
</evidence>
<feature type="domain" description="O-methyltransferase dimerisation" evidence="4">
    <location>
        <begin position="1"/>
        <end position="95"/>
    </location>
</feature>
<dbReference type="EMBL" id="KE345753">
    <property type="protein sequence ID" value="EXC13657.1"/>
    <property type="molecule type" value="Genomic_DNA"/>
</dbReference>
<dbReference type="GO" id="GO:0032259">
    <property type="term" value="P:methylation"/>
    <property type="evidence" value="ECO:0007669"/>
    <property type="project" value="UniProtKB-KW"/>
</dbReference>
<dbReference type="PROSITE" id="PS51683">
    <property type="entry name" value="SAM_OMT_II"/>
    <property type="match status" value="1"/>
</dbReference>
<dbReference type="Proteomes" id="UP000030645">
    <property type="component" value="Unassembled WGS sequence"/>
</dbReference>
<dbReference type="FunFam" id="1.10.10.10:FF:000357">
    <property type="entry name" value="Caffeic acid 3-O-methyltransferase"/>
    <property type="match status" value="1"/>
</dbReference>
<dbReference type="SUPFAM" id="SSF46785">
    <property type="entry name" value="Winged helix' DNA-binding domain"/>
    <property type="match status" value="1"/>
</dbReference>
<dbReference type="GO" id="GO:0008168">
    <property type="term" value="F:methyltransferase activity"/>
    <property type="evidence" value="ECO:0007669"/>
    <property type="project" value="UniProtKB-KW"/>
</dbReference>
<dbReference type="STRING" id="981085.W9RVX0"/>
<keyword evidence="3" id="KW-0949">S-adenosyl-L-methionine</keyword>
<dbReference type="InterPro" id="IPR036388">
    <property type="entry name" value="WH-like_DNA-bd_sf"/>
</dbReference>
<dbReference type="InterPro" id="IPR012967">
    <property type="entry name" value="COMT_dimerisation"/>
</dbReference>
<dbReference type="Pfam" id="PF08100">
    <property type="entry name" value="Dimerisation"/>
    <property type="match status" value="1"/>
</dbReference>
<reference evidence="6" key="1">
    <citation type="submission" date="2013-01" db="EMBL/GenBank/DDBJ databases">
        <title>Draft Genome Sequence of a Mulberry Tree, Morus notabilis C.K. Schneid.</title>
        <authorList>
            <person name="He N."/>
            <person name="Zhao S."/>
        </authorList>
    </citation>
    <scope>NUCLEOTIDE SEQUENCE</scope>
</reference>
<evidence type="ECO:0000259" key="4">
    <source>
        <dbReference type="Pfam" id="PF08100"/>
    </source>
</evidence>
<evidence type="ECO:0000256" key="2">
    <source>
        <dbReference type="ARBA" id="ARBA00022679"/>
    </source>
</evidence>
<dbReference type="AlphaFoldDB" id="W9RVX0"/>
<sequence length="116" mass="12687">MHLVTSYVMSMCLHTAIELGVFDIIAEVGEGAKLSPAEIAAQMSTNNTDAPAMLDRILRLLSSYSALSCSVVSVDNWLNFRRLYILSPMSKDFVTNDGVSLGPLIYLGHEKIFSDS</sequence>
<gene>
    <name evidence="5" type="ORF">L484_019618</name>
</gene>
<dbReference type="InterPro" id="IPR016461">
    <property type="entry name" value="COMT-like"/>
</dbReference>
<keyword evidence="1 5" id="KW-0489">Methyltransferase</keyword>
<evidence type="ECO:0000313" key="6">
    <source>
        <dbReference type="Proteomes" id="UP000030645"/>
    </source>
</evidence>
<accession>W9RVX0</accession>
<proteinExistence type="predicted"/>
<evidence type="ECO:0000313" key="5">
    <source>
        <dbReference type="EMBL" id="EXC13657.1"/>
    </source>
</evidence>